<keyword evidence="3 8" id="KW-0812">Transmembrane</keyword>
<name>A0A8I1GC43_9HYPH</name>
<evidence type="ECO:0000256" key="3">
    <source>
        <dbReference type="ARBA" id="ARBA00022692"/>
    </source>
</evidence>
<accession>A0A8I1GC43</accession>
<dbReference type="PROSITE" id="PS51779">
    <property type="entry name" value="POTRA"/>
    <property type="match status" value="3"/>
</dbReference>
<dbReference type="Proteomes" id="UP000623250">
    <property type="component" value="Unassembled WGS sequence"/>
</dbReference>
<comment type="function">
    <text evidence="8">Part of the outer membrane protein assembly complex, which is involved in assembly and insertion of beta-barrel proteins into the outer membrane.</text>
</comment>
<sequence>MKIAAGLVAWLLILGVFVAVTSFAREARAASDGAMIRTIKVVGASRIEPETVQHYLSLKPGDRYDAARADDSIKALFATGLFRDASLTMQGGALVVKVAENPLIARVAFEGAKDVTSDTLAKEVQLKAGGTFSKARAETDVQRILTAYHRQGYYTAQVEAKTIAREHDRIDVVFEITEGPQIKVVGINFIGNASFSDAELRGEITTTESGLLDFLRNSSVYDPDRLNLDREMLRRFYVKSGFADMRVLSATADVDSDKVDAEKKGFFLTFTLDEGARYTFGNLDVEATAHGLDAKALSASIKGKPGDIYNAELVDRSVEALTKAAAEAGAPFAQVRPRIDRDPVRRTISVGFVVEDGPRAYVERVEISGNTATKDEVIRREFRVAEGDAYNKVIVEQGRLRVMRTGFFKDVRVEKQPGSASDRVDLALKVTEAETGNLSFAAGYSSSEGIIGEVEYTERNLMGTGQYLQLKLSGSLSGNGAFNVSWTEPRFLDHNVSFGVDAFVKSADYTESAGYTVAGYKDFRVGGTTRFGFPITEEFSTGVNYTLMLDRVYGVDDDASLAVKQIKGTSVISSIGYNMIYDTRDNRKKPTRGFYFKGVQDLAGVGGDVNYIRSTSEARAYYPISQEIVLAGRAQAGNITGWGGQSVRVVDAFYKGSETIAGFKSFGPRDATTGYALGGTQFYSATAELRFPIPFLPTDLGLSGAVFASAGTMFGTDAASFAKAYAAANGTSNTLVTTNSSKLRASTGFSLIWDSPLGPLRADIATVLSKANGDKTQTFGFGYAGW</sequence>
<keyword evidence="7 8" id="KW-0998">Cell outer membrane</keyword>
<dbReference type="Pfam" id="PF07244">
    <property type="entry name" value="POTRA"/>
    <property type="match status" value="5"/>
</dbReference>
<evidence type="ECO:0000256" key="6">
    <source>
        <dbReference type="ARBA" id="ARBA00023136"/>
    </source>
</evidence>
<evidence type="ECO:0000256" key="1">
    <source>
        <dbReference type="ARBA" id="ARBA00004370"/>
    </source>
</evidence>
<evidence type="ECO:0000256" key="5">
    <source>
        <dbReference type="ARBA" id="ARBA00022737"/>
    </source>
</evidence>
<reference evidence="11 12" key="1">
    <citation type="submission" date="2020-12" db="EMBL/GenBank/DDBJ databases">
        <title>Revised draft genomes of Rhodomicrobium vannielii ATCC 17100 and Rhodomicrobium udaipurense JA643.</title>
        <authorList>
            <person name="Conners E.M."/>
            <person name="Davenport E.J."/>
            <person name="Bose A."/>
        </authorList>
    </citation>
    <scope>NUCLEOTIDE SEQUENCE [LARGE SCALE GENOMIC DNA]</scope>
    <source>
        <strain evidence="11 12">JA643</strain>
    </source>
</reference>
<protein>
    <recommendedName>
        <fullName evidence="8 9">Outer membrane protein assembly factor BamA</fullName>
    </recommendedName>
</protein>
<dbReference type="GO" id="GO:0051205">
    <property type="term" value="P:protein insertion into membrane"/>
    <property type="evidence" value="ECO:0007669"/>
    <property type="project" value="UniProtKB-UniRule"/>
</dbReference>
<proteinExistence type="inferred from homology"/>
<dbReference type="GO" id="GO:0043165">
    <property type="term" value="P:Gram-negative-bacterium-type cell outer membrane assembly"/>
    <property type="evidence" value="ECO:0007669"/>
    <property type="project" value="UniProtKB-UniRule"/>
</dbReference>
<dbReference type="InterPro" id="IPR010827">
    <property type="entry name" value="BamA/TamA_POTRA"/>
</dbReference>
<dbReference type="Pfam" id="PF01103">
    <property type="entry name" value="Omp85"/>
    <property type="match status" value="1"/>
</dbReference>
<evidence type="ECO:0000256" key="2">
    <source>
        <dbReference type="ARBA" id="ARBA00022452"/>
    </source>
</evidence>
<dbReference type="Gene3D" id="2.40.160.50">
    <property type="entry name" value="membrane protein fhac: a member of the omp85/tpsb transporter family"/>
    <property type="match status" value="1"/>
</dbReference>
<dbReference type="EMBL" id="JAEMUK010000078">
    <property type="protein sequence ID" value="MBJ7544352.1"/>
    <property type="molecule type" value="Genomic_DNA"/>
</dbReference>
<organism evidence="11 12">
    <name type="scientific">Rhodomicrobium udaipurense</name>
    <dbReference type="NCBI Taxonomy" id="1202716"/>
    <lineage>
        <taxon>Bacteria</taxon>
        <taxon>Pseudomonadati</taxon>
        <taxon>Pseudomonadota</taxon>
        <taxon>Alphaproteobacteria</taxon>
        <taxon>Hyphomicrobiales</taxon>
        <taxon>Hyphomicrobiaceae</taxon>
        <taxon>Rhodomicrobium</taxon>
    </lineage>
</organism>
<evidence type="ECO:0000256" key="4">
    <source>
        <dbReference type="ARBA" id="ARBA00022729"/>
    </source>
</evidence>
<keyword evidence="4 8" id="KW-0732">Signal</keyword>
<feature type="domain" description="POTRA" evidence="10">
    <location>
        <begin position="360"/>
        <end position="433"/>
    </location>
</feature>
<feature type="domain" description="POTRA" evidence="10">
    <location>
        <begin position="34"/>
        <end position="101"/>
    </location>
</feature>
<dbReference type="GO" id="GO:0009279">
    <property type="term" value="C:cell outer membrane"/>
    <property type="evidence" value="ECO:0007669"/>
    <property type="project" value="UniProtKB-SubCell"/>
</dbReference>
<dbReference type="HAMAP" id="MF_01430">
    <property type="entry name" value="OM_assembly_BamA"/>
    <property type="match status" value="1"/>
</dbReference>
<comment type="subunit">
    <text evidence="8">Part of the Bam complex.</text>
</comment>
<dbReference type="InterPro" id="IPR039910">
    <property type="entry name" value="D15-like"/>
</dbReference>
<keyword evidence="2 8" id="KW-1134">Transmembrane beta strand</keyword>
<comment type="subcellular location">
    <subcellularLocation>
        <location evidence="8">Cell outer membrane</location>
    </subcellularLocation>
    <subcellularLocation>
        <location evidence="1">Membrane</location>
    </subcellularLocation>
</comment>
<evidence type="ECO:0000313" key="11">
    <source>
        <dbReference type="EMBL" id="MBJ7544352.1"/>
    </source>
</evidence>
<dbReference type="PANTHER" id="PTHR12815">
    <property type="entry name" value="SORTING AND ASSEMBLY MACHINERY SAMM50 PROTEIN FAMILY MEMBER"/>
    <property type="match status" value="1"/>
</dbReference>
<comment type="caution">
    <text evidence="11">The sequence shown here is derived from an EMBL/GenBank/DDBJ whole genome shotgun (WGS) entry which is preliminary data.</text>
</comment>
<feature type="domain" description="POTRA" evidence="10">
    <location>
        <begin position="102"/>
        <end position="179"/>
    </location>
</feature>
<dbReference type="InterPro" id="IPR034746">
    <property type="entry name" value="POTRA"/>
</dbReference>
<dbReference type="Gene3D" id="3.10.20.310">
    <property type="entry name" value="membrane protein fhac"/>
    <property type="match status" value="5"/>
</dbReference>
<evidence type="ECO:0000256" key="9">
    <source>
        <dbReference type="NCBIfam" id="TIGR03303"/>
    </source>
</evidence>
<dbReference type="AlphaFoldDB" id="A0A8I1GC43"/>
<dbReference type="NCBIfam" id="TIGR03303">
    <property type="entry name" value="OM_YaeT"/>
    <property type="match status" value="1"/>
</dbReference>
<dbReference type="PANTHER" id="PTHR12815:SF23">
    <property type="entry name" value="OUTER MEMBRANE PROTEIN ASSEMBLY FACTOR BAMA"/>
    <property type="match status" value="1"/>
</dbReference>
<keyword evidence="5 8" id="KW-0677">Repeat</keyword>
<comment type="similarity">
    <text evidence="8">Belongs to the BamA family.</text>
</comment>
<dbReference type="InterPro" id="IPR023707">
    <property type="entry name" value="OM_assembly_BamA"/>
</dbReference>
<evidence type="ECO:0000256" key="8">
    <source>
        <dbReference type="HAMAP-Rule" id="MF_01430"/>
    </source>
</evidence>
<evidence type="ECO:0000313" key="12">
    <source>
        <dbReference type="Proteomes" id="UP000623250"/>
    </source>
</evidence>
<keyword evidence="12" id="KW-1185">Reference proteome</keyword>
<dbReference type="InterPro" id="IPR000184">
    <property type="entry name" value="Bac_surfAg_D15"/>
</dbReference>
<gene>
    <name evidence="8 11" type="primary">bamA</name>
    <name evidence="11" type="ORF">JDN41_12425</name>
</gene>
<evidence type="ECO:0000256" key="7">
    <source>
        <dbReference type="ARBA" id="ARBA00023237"/>
    </source>
</evidence>
<dbReference type="RefSeq" id="WP_037239433.1">
    <property type="nucleotide sequence ID" value="NZ_JAEMUK010000078.1"/>
</dbReference>
<keyword evidence="6 8" id="KW-0472">Membrane</keyword>
<evidence type="ECO:0000259" key="10">
    <source>
        <dbReference type="PROSITE" id="PS51779"/>
    </source>
</evidence>
<dbReference type="PIRSF" id="PIRSF006076">
    <property type="entry name" value="OM_assembly_OMP85"/>
    <property type="match status" value="1"/>
</dbReference>